<accession>A0AC35TRV1</accession>
<sequence>MHTSRPSIVPHHDFDANKDAASLRKAFKGFGTDEGSVIRTLTQRSNFQRQQIAVAYKTLHGKDLIKDIKSELRGDFEDLMVSLTIPTAEYDAEQLYKAMSGLGTNESVLIEILCSRNNQQLHAIKQAYRTKYGHELERDIKSDTSGYFERILVALSVGNREDCHHLDQLKANQDARELYRAGEMKFGTDESTFLTILANRAYCQLALVFQEYEKVANHTIEFALRSEFSGDLLEALLAIVQIVRDTPTYFAERLHRAMQGLGTDDKTLIRIVVSRSEIDLKDIAMAYEKLYKKSLIDEVKGETSGDYESALVAIFKGN</sequence>
<name>A0AC35TRV1_9BILA</name>
<organism evidence="1 2">
    <name type="scientific">Rhabditophanes sp. KR3021</name>
    <dbReference type="NCBI Taxonomy" id="114890"/>
    <lineage>
        <taxon>Eukaryota</taxon>
        <taxon>Metazoa</taxon>
        <taxon>Ecdysozoa</taxon>
        <taxon>Nematoda</taxon>
        <taxon>Chromadorea</taxon>
        <taxon>Rhabditida</taxon>
        <taxon>Tylenchina</taxon>
        <taxon>Panagrolaimomorpha</taxon>
        <taxon>Strongyloidoidea</taxon>
        <taxon>Alloionematidae</taxon>
        <taxon>Rhabditophanes</taxon>
    </lineage>
</organism>
<evidence type="ECO:0000313" key="2">
    <source>
        <dbReference type="WBParaSite" id="RSKR_0000366400.1"/>
    </source>
</evidence>
<reference evidence="2" key="1">
    <citation type="submission" date="2016-11" db="UniProtKB">
        <authorList>
            <consortium name="WormBaseParasite"/>
        </authorList>
    </citation>
    <scope>IDENTIFICATION</scope>
    <source>
        <strain evidence="2">KR3021</strain>
    </source>
</reference>
<proteinExistence type="predicted"/>
<dbReference type="Proteomes" id="UP000095286">
    <property type="component" value="Unplaced"/>
</dbReference>
<dbReference type="WBParaSite" id="RSKR_0000366400.1">
    <property type="protein sequence ID" value="RSKR_0000366400.1"/>
    <property type="gene ID" value="RSKR_0000366400"/>
</dbReference>
<protein>
    <submittedName>
        <fullName evidence="2">Annexin</fullName>
    </submittedName>
</protein>
<evidence type="ECO:0000313" key="1">
    <source>
        <dbReference type="Proteomes" id="UP000095286"/>
    </source>
</evidence>